<evidence type="ECO:0000313" key="17">
    <source>
        <dbReference type="Proteomes" id="UP000194003"/>
    </source>
</evidence>
<dbReference type="InterPro" id="IPR011545">
    <property type="entry name" value="DEAD/DEAH_box_helicase_dom"/>
</dbReference>
<sequence>MSQFTDLSLATPILNALKENGYTTPTPIQAQAIPHLLKRRDLLGIAQTGTGKTAAFSLPLLDHLTRHKKHPRERCVRALILTPTRELASQIDANIAKYATHLRISHSVVFGGVGQRPQIHALRRGQDIVTATPGRLLDLMNQGHIRLDQLETFILDEADRMLDMGFIHDIRKVVAKLPPKRHTLLFSATMPKDIDVLAQTLLHNPERVEITPQSTTVERIDQRVMHVRKNDKRNLLLHVLDKEPTEGVLVFSRTKHGADRVAEFLSRNSVSAAALHGNKSQGQRERALAQFRNKRLRVLVATDIAARGIDVVGISHVINFDLPNDPEAYVHRIGRTARAGRDGVAISFCDAEEGGALRSIERAIRRRVPVDAEHEFHMEPVAGQGKSEPRTGRQARSGNKAKRNQARKPHSGGAGEQGRAQSAHHAQGGAQSAKSHAGNGQSAKAQQPGAKSAHNKPRSANAQNTGKPQQSAQAGQESRGGKPRKEGHHPANKGAQRPARRSGARRGAAMASAV</sequence>
<dbReference type="SUPFAM" id="SSF52540">
    <property type="entry name" value="P-loop containing nucleoside triphosphate hydrolases"/>
    <property type="match status" value="1"/>
</dbReference>
<evidence type="ECO:0000256" key="10">
    <source>
        <dbReference type="PROSITE-ProRule" id="PRU00552"/>
    </source>
</evidence>
<evidence type="ECO:0000259" key="15">
    <source>
        <dbReference type="PROSITE" id="PS51195"/>
    </source>
</evidence>
<evidence type="ECO:0000256" key="4">
    <source>
        <dbReference type="ARBA" id="ARBA00022801"/>
    </source>
</evidence>
<dbReference type="InterPro" id="IPR050079">
    <property type="entry name" value="DEAD_box_RNA_helicase"/>
</dbReference>
<dbReference type="EC" id="3.6.4.13" evidence="1"/>
<evidence type="ECO:0000256" key="6">
    <source>
        <dbReference type="ARBA" id="ARBA00022840"/>
    </source>
</evidence>
<dbReference type="EMBL" id="LVJN01000018">
    <property type="protein sequence ID" value="OSM04894.1"/>
    <property type="molecule type" value="Genomic_DNA"/>
</dbReference>
<dbReference type="Proteomes" id="UP000194003">
    <property type="component" value="Unassembled WGS sequence"/>
</dbReference>
<feature type="compositionally biased region" description="Polar residues" evidence="12">
    <location>
        <begin position="458"/>
        <end position="476"/>
    </location>
</feature>
<feature type="domain" description="Helicase ATP-binding" evidence="13">
    <location>
        <begin position="33"/>
        <end position="208"/>
    </location>
</feature>
<dbReference type="CDD" id="cd18787">
    <property type="entry name" value="SF2_C_DEAD"/>
    <property type="match status" value="1"/>
</dbReference>
<feature type="domain" description="Helicase C-terminal" evidence="14">
    <location>
        <begin position="219"/>
        <end position="382"/>
    </location>
</feature>
<keyword evidence="5 11" id="KW-0347">Helicase</keyword>
<evidence type="ECO:0000259" key="14">
    <source>
        <dbReference type="PROSITE" id="PS51194"/>
    </source>
</evidence>
<evidence type="ECO:0000256" key="9">
    <source>
        <dbReference type="ARBA" id="ARBA00074363"/>
    </source>
</evidence>
<dbReference type="STRING" id="1434232.MAIT1_03002"/>
<dbReference type="InterPro" id="IPR001650">
    <property type="entry name" value="Helicase_C-like"/>
</dbReference>
<keyword evidence="2" id="KW-0963">Cytoplasm</keyword>
<feature type="compositionally biased region" description="Low complexity" evidence="12">
    <location>
        <begin position="505"/>
        <end position="514"/>
    </location>
</feature>
<dbReference type="PROSITE" id="PS51192">
    <property type="entry name" value="HELICASE_ATP_BIND_1"/>
    <property type="match status" value="1"/>
</dbReference>
<dbReference type="FunFam" id="3.40.50.300:FF:000108">
    <property type="entry name" value="ATP-dependent RNA helicase RhlE"/>
    <property type="match status" value="1"/>
</dbReference>
<keyword evidence="6 11" id="KW-0067">ATP-binding</keyword>
<evidence type="ECO:0000256" key="11">
    <source>
        <dbReference type="RuleBase" id="RU000492"/>
    </source>
</evidence>
<proteinExistence type="inferred from homology"/>
<dbReference type="Pfam" id="PF00271">
    <property type="entry name" value="Helicase_C"/>
    <property type="match status" value="1"/>
</dbReference>
<keyword evidence="4 11" id="KW-0378">Hydrolase</keyword>
<dbReference type="GO" id="GO:0005829">
    <property type="term" value="C:cytosol"/>
    <property type="evidence" value="ECO:0007669"/>
    <property type="project" value="TreeGrafter"/>
</dbReference>
<feature type="domain" description="DEAD-box RNA helicase Q" evidence="15">
    <location>
        <begin position="2"/>
        <end position="30"/>
    </location>
</feature>
<reference evidence="16 17" key="1">
    <citation type="journal article" date="2016" name="BMC Genomics">
        <title>Combined genomic and structural analyses of a cultured magnetotactic bacterium reveals its niche adaptation to a dynamic environment.</title>
        <authorList>
            <person name="Araujo A.C."/>
            <person name="Morillo V."/>
            <person name="Cypriano J."/>
            <person name="Teixeira L.C."/>
            <person name="Leao P."/>
            <person name="Lyra S."/>
            <person name="Almeida L.G."/>
            <person name="Bazylinski D.A."/>
            <person name="Vasconcellos A.T."/>
            <person name="Abreu F."/>
            <person name="Lins U."/>
        </authorList>
    </citation>
    <scope>NUCLEOTIDE SEQUENCE [LARGE SCALE GENOMIC DNA]</scope>
    <source>
        <strain evidence="16 17">IT-1</strain>
    </source>
</reference>
<gene>
    <name evidence="16" type="ORF">MAIT1_03002</name>
</gene>
<dbReference type="GO" id="GO:0003724">
    <property type="term" value="F:RNA helicase activity"/>
    <property type="evidence" value="ECO:0007669"/>
    <property type="project" value="UniProtKB-EC"/>
</dbReference>
<dbReference type="CDD" id="cd00268">
    <property type="entry name" value="DEADc"/>
    <property type="match status" value="1"/>
</dbReference>
<dbReference type="InterPro" id="IPR044742">
    <property type="entry name" value="DEAD/DEAH_RhlB"/>
</dbReference>
<dbReference type="RefSeq" id="WP_085441542.1">
    <property type="nucleotide sequence ID" value="NZ_LVJN01000018.1"/>
</dbReference>
<keyword evidence="17" id="KW-1185">Reference proteome</keyword>
<dbReference type="GO" id="GO:0009266">
    <property type="term" value="P:response to temperature stimulus"/>
    <property type="evidence" value="ECO:0007669"/>
    <property type="project" value="UniProtKB-ARBA"/>
</dbReference>
<evidence type="ECO:0000313" key="16">
    <source>
        <dbReference type="EMBL" id="OSM04894.1"/>
    </source>
</evidence>
<keyword evidence="3 11" id="KW-0547">Nucleotide-binding</keyword>
<dbReference type="InterPro" id="IPR000629">
    <property type="entry name" value="RNA-helicase_DEAD-box_CS"/>
</dbReference>
<dbReference type="Gene3D" id="3.40.50.300">
    <property type="entry name" value="P-loop containing nucleotide triphosphate hydrolases"/>
    <property type="match status" value="2"/>
</dbReference>
<dbReference type="InterPro" id="IPR014014">
    <property type="entry name" value="RNA_helicase_DEAD_Q_motif"/>
</dbReference>
<dbReference type="PROSITE" id="PS51195">
    <property type="entry name" value="Q_MOTIF"/>
    <property type="match status" value="1"/>
</dbReference>
<dbReference type="PROSITE" id="PS51194">
    <property type="entry name" value="HELICASE_CTER"/>
    <property type="match status" value="1"/>
</dbReference>
<dbReference type="GO" id="GO:0003676">
    <property type="term" value="F:nucleic acid binding"/>
    <property type="evidence" value="ECO:0007669"/>
    <property type="project" value="InterPro"/>
</dbReference>
<dbReference type="InterPro" id="IPR014001">
    <property type="entry name" value="Helicase_ATP-bd"/>
</dbReference>
<dbReference type="PROSITE" id="PS00039">
    <property type="entry name" value="DEAD_ATP_HELICASE"/>
    <property type="match status" value="1"/>
</dbReference>
<feature type="short sequence motif" description="Q motif" evidence="10">
    <location>
        <begin position="2"/>
        <end position="30"/>
    </location>
</feature>
<dbReference type="Pfam" id="PF00270">
    <property type="entry name" value="DEAD"/>
    <property type="match status" value="1"/>
</dbReference>
<name>A0A1Y2K5C8_9PROT</name>
<evidence type="ECO:0000256" key="3">
    <source>
        <dbReference type="ARBA" id="ARBA00022741"/>
    </source>
</evidence>
<feature type="compositionally biased region" description="Basic residues" evidence="12">
    <location>
        <begin position="399"/>
        <end position="410"/>
    </location>
</feature>
<comment type="similarity">
    <text evidence="7 11">Belongs to the DEAD box helicase family.</text>
</comment>
<dbReference type="SMART" id="SM00487">
    <property type="entry name" value="DEXDc"/>
    <property type="match status" value="1"/>
</dbReference>
<dbReference type="GO" id="GO:0016787">
    <property type="term" value="F:hydrolase activity"/>
    <property type="evidence" value="ECO:0007669"/>
    <property type="project" value="UniProtKB-KW"/>
</dbReference>
<dbReference type="SMART" id="SM00490">
    <property type="entry name" value="HELICc"/>
    <property type="match status" value="1"/>
</dbReference>
<feature type="compositionally biased region" description="Low complexity" evidence="12">
    <location>
        <begin position="420"/>
        <end position="433"/>
    </location>
</feature>
<protein>
    <recommendedName>
        <fullName evidence="9">DEAD-box ATP-dependent RNA helicase RhpA</fullName>
        <ecNumber evidence="1">3.6.4.13</ecNumber>
    </recommendedName>
</protein>
<evidence type="ECO:0000256" key="2">
    <source>
        <dbReference type="ARBA" id="ARBA00022490"/>
    </source>
</evidence>
<dbReference type="InterPro" id="IPR027417">
    <property type="entry name" value="P-loop_NTPase"/>
</dbReference>
<dbReference type="AlphaFoldDB" id="A0A1Y2K5C8"/>
<comment type="catalytic activity">
    <reaction evidence="8">
        <text>ATP + H2O = ADP + phosphate + H(+)</text>
        <dbReference type="Rhea" id="RHEA:13065"/>
        <dbReference type="ChEBI" id="CHEBI:15377"/>
        <dbReference type="ChEBI" id="CHEBI:15378"/>
        <dbReference type="ChEBI" id="CHEBI:30616"/>
        <dbReference type="ChEBI" id="CHEBI:43474"/>
        <dbReference type="ChEBI" id="CHEBI:456216"/>
        <dbReference type="EC" id="3.6.4.13"/>
    </reaction>
</comment>
<dbReference type="PANTHER" id="PTHR47959:SF13">
    <property type="entry name" value="ATP-DEPENDENT RNA HELICASE RHLE"/>
    <property type="match status" value="1"/>
</dbReference>
<organism evidence="16 17">
    <name type="scientific">Magnetofaba australis IT-1</name>
    <dbReference type="NCBI Taxonomy" id="1434232"/>
    <lineage>
        <taxon>Bacteria</taxon>
        <taxon>Pseudomonadati</taxon>
        <taxon>Pseudomonadota</taxon>
        <taxon>Magnetococcia</taxon>
        <taxon>Magnetococcales</taxon>
        <taxon>Magnetococcaceae</taxon>
        <taxon>Magnetofaba</taxon>
    </lineage>
</organism>
<evidence type="ECO:0000256" key="12">
    <source>
        <dbReference type="SAM" id="MobiDB-lite"/>
    </source>
</evidence>
<dbReference type="GO" id="GO:0042255">
    <property type="term" value="P:ribosome assembly"/>
    <property type="evidence" value="ECO:0007669"/>
    <property type="project" value="UniProtKB-ARBA"/>
</dbReference>
<evidence type="ECO:0000259" key="13">
    <source>
        <dbReference type="PROSITE" id="PS51192"/>
    </source>
</evidence>
<comment type="caution">
    <text evidence="16">The sequence shown here is derived from an EMBL/GenBank/DDBJ whole genome shotgun (WGS) entry which is preliminary data.</text>
</comment>
<dbReference type="OrthoDB" id="9805696at2"/>
<evidence type="ECO:0000256" key="7">
    <source>
        <dbReference type="ARBA" id="ARBA00038437"/>
    </source>
</evidence>
<feature type="region of interest" description="Disordered" evidence="12">
    <location>
        <begin position="375"/>
        <end position="514"/>
    </location>
</feature>
<accession>A0A1Y2K5C8</accession>
<evidence type="ECO:0000256" key="8">
    <source>
        <dbReference type="ARBA" id="ARBA00047984"/>
    </source>
</evidence>
<evidence type="ECO:0000256" key="1">
    <source>
        <dbReference type="ARBA" id="ARBA00012552"/>
    </source>
</evidence>
<dbReference type="PANTHER" id="PTHR47959">
    <property type="entry name" value="ATP-DEPENDENT RNA HELICASE RHLE-RELATED"/>
    <property type="match status" value="1"/>
</dbReference>
<evidence type="ECO:0000256" key="5">
    <source>
        <dbReference type="ARBA" id="ARBA00022806"/>
    </source>
</evidence>
<dbReference type="GO" id="GO:0005524">
    <property type="term" value="F:ATP binding"/>
    <property type="evidence" value="ECO:0007669"/>
    <property type="project" value="UniProtKB-KW"/>
</dbReference>